<dbReference type="STRING" id="505317.OA57_01160"/>
<organism evidence="4 5">
    <name type="scientific">Chelonobacter oris</name>
    <dbReference type="NCBI Taxonomy" id="505317"/>
    <lineage>
        <taxon>Bacteria</taxon>
        <taxon>Pseudomonadati</taxon>
        <taxon>Pseudomonadota</taxon>
        <taxon>Gammaproteobacteria</taxon>
        <taxon>Pasteurellales</taxon>
        <taxon>Pasteurellaceae</taxon>
        <taxon>Chelonobacter</taxon>
    </lineage>
</organism>
<dbReference type="PANTHER" id="PTHR10584">
    <property type="entry name" value="SUGAR KINASE"/>
    <property type="match status" value="1"/>
</dbReference>
<dbReference type="Pfam" id="PF00294">
    <property type="entry name" value="PfkB"/>
    <property type="match status" value="1"/>
</dbReference>
<evidence type="ECO:0000313" key="4">
    <source>
        <dbReference type="EMBL" id="KGQ71488.1"/>
    </source>
</evidence>
<dbReference type="RefSeq" id="WP_034612520.1">
    <property type="nucleotide sequence ID" value="NZ_JSUM01000002.1"/>
</dbReference>
<protein>
    <submittedName>
        <fullName evidence="4">Kinase</fullName>
    </submittedName>
</protein>
<dbReference type="InterPro" id="IPR036390">
    <property type="entry name" value="WH_DNA-bd_sf"/>
</dbReference>
<dbReference type="InterPro" id="IPR011611">
    <property type="entry name" value="PfkB_dom"/>
</dbReference>
<evidence type="ECO:0000256" key="2">
    <source>
        <dbReference type="ARBA" id="ARBA00022777"/>
    </source>
</evidence>
<dbReference type="SUPFAM" id="SSF46785">
    <property type="entry name" value="Winged helix' DNA-binding domain"/>
    <property type="match status" value="1"/>
</dbReference>
<dbReference type="CDD" id="cd01941">
    <property type="entry name" value="YeiC_kinase_like"/>
    <property type="match status" value="1"/>
</dbReference>
<name>A0A0A3APZ3_9PAST</name>
<evidence type="ECO:0000259" key="3">
    <source>
        <dbReference type="Pfam" id="PF00294"/>
    </source>
</evidence>
<dbReference type="AlphaFoldDB" id="A0A0A3APZ3"/>
<proteinExistence type="predicted"/>
<dbReference type="Pfam" id="PF13412">
    <property type="entry name" value="HTH_24"/>
    <property type="match status" value="1"/>
</dbReference>
<keyword evidence="2 4" id="KW-0418">Kinase</keyword>
<feature type="domain" description="Carbohydrate kinase PfkB" evidence="3">
    <location>
        <begin position="57"/>
        <end position="348"/>
    </location>
</feature>
<dbReference type="PROSITE" id="PS00583">
    <property type="entry name" value="PFKB_KINASES_1"/>
    <property type="match status" value="1"/>
</dbReference>
<dbReference type="Gene3D" id="3.40.1190.20">
    <property type="match status" value="1"/>
</dbReference>
<gene>
    <name evidence="4" type="ORF">OA57_01160</name>
</gene>
<sequence>MSREQQILELLRKDPLIPQQQIADILGLSRSSVAGYIMNLMRKGQIRGKGYILSPQQRVVTIGGTNMDIAGYSLNNIVFSDSNLGKIKCTPGGVGRNIAQNIAMLGKESHLISVVGDDLYGETVLERTKLAGTYVDRCYKLHHEATSTYLSLLDNHGEMVVAINDMAILNHLTPALLSSRLDFIQHSNVIVLDCNLSEKTLAWILSNNNGIPIFVDPVSTFKAMKIKHWLSHIHTLKPNRLEAEALSGLEIKTDDDVLKAASWFHAQGLTRLVLSMGVKGVYFSEKNGVSGWAEPLKVNIINVTGAGDAMMAGLACCWLENMTFADSIRYAQGCSAMALSSELTNNPNLSDDSVKKLLEVQL</sequence>
<keyword evidence="5" id="KW-1185">Reference proteome</keyword>
<accession>A0A0A3APZ3</accession>
<evidence type="ECO:0000313" key="5">
    <source>
        <dbReference type="Proteomes" id="UP000030380"/>
    </source>
</evidence>
<comment type="caution">
    <text evidence="4">The sequence shown here is derived from an EMBL/GenBank/DDBJ whole genome shotgun (WGS) entry which is preliminary data.</text>
</comment>
<reference evidence="4 5" key="1">
    <citation type="submission" date="2014-11" db="EMBL/GenBank/DDBJ databases">
        <title>Draft genome sequence of Chelonobacter oris 1662T, associated with respiratory disease in Hermann's Tortoises.</title>
        <authorList>
            <person name="Kudirkiene E."/>
            <person name="Hansen M.J."/>
            <person name="Bojesen A.M."/>
        </authorList>
    </citation>
    <scope>NUCLEOTIDE SEQUENCE [LARGE SCALE GENOMIC DNA]</scope>
    <source>
        <strain evidence="4 5">1662</strain>
    </source>
</reference>
<dbReference type="InterPro" id="IPR029056">
    <property type="entry name" value="Ribokinase-like"/>
</dbReference>
<evidence type="ECO:0000256" key="1">
    <source>
        <dbReference type="ARBA" id="ARBA00022679"/>
    </source>
</evidence>
<dbReference type="PROSITE" id="PS00584">
    <property type="entry name" value="PFKB_KINASES_2"/>
    <property type="match status" value="1"/>
</dbReference>
<dbReference type="Gene3D" id="1.10.10.10">
    <property type="entry name" value="Winged helix-like DNA-binding domain superfamily/Winged helix DNA-binding domain"/>
    <property type="match status" value="1"/>
</dbReference>
<dbReference type="EMBL" id="JSUM01000002">
    <property type="protein sequence ID" value="KGQ71488.1"/>
    <property type="molecule type" value="Genomic_DNA"/>
</dbReference>
<dbReference type="SUPFAM" id="SSF53613">
    <property type="entry name" value="Ribokinase-like"/>
    <property type="match status" value="1"/>
</dbReference>
<keyword evidence="1" id="KW-0808">Transferase</keyword>
<dbReference type="InterPro" id="IPR036388">
    <property type="entry name" value="WH-like_DNA-bd_sf"/>
</dbReference>
<dbReference type="PANTHER" id="PTHR10584:SF166">
    <property type="entry name" value="RIBOKINASE"/>
    <property type="match status" value="1"/>
</dbReference>
<dbReference type="InterPro" id="IPR002173">
    <property type="entry name" value="Carboh/pur_kinase_PfkB_CS"/>
</dbReference>
<dbReference type="Proteomes" id="UP000030380">
    <property type="component" value="Unassembled WGS sequence"/>
</dbReference>
<dbReference type="GO" id="GO:0016301">
    <property type="term" value="F:kinase activity"/>
    <property type="evidence" value="ECO:0007669"/>
    <property type="project" value="UniProtKB-KW"/>
</dbReference>